<dbReference type="EMBL" id="CAJVQB010010752">
    <property type="protein sequence ID" value="CAG8742567.1"/>
    <property type="molecule type" value="Genomic_DNA"/>
</dbReference>
<comment type="caution">
    <text evidence="1">The sequence shown here is derived from an EMBL/GenBank/DDBJ whole genome shotgun (WGS) entry which is preliminary data.</text>
</comment>
<gene>
    <name evidence="1" type="ORF">GMARGA_LOCUS15544</name>
</gene>
<reference evidence="1 2" key="1">
    <citation type="submission" date="2021-06" db="EMBL/GenBank/DDBJ databases">
        <authorList>
            <person name="Kallberg Y."/>
            <person name="Tangrot J."/>
            <person name="Rosling A."/>
        </authorList>
    </citation>
    <scope>NUCLEOTIDE SEQUENCE [LARGE SCALE GENOMIC DNA]</scope>
    <source>
        <strain evidence="1 2">120-4 pot B 10/14</strain>
    </source>
</reference>
<dbReference type="Proteomes" id="UP000789901">
    <property type="component" value="Unassembled WGS sequence"/>
</dbReference>
<keyword evidence="2" id="KW-1185">Reference proteome</keyword>
<organism evidence="1 2">
    <name type="scientific">Gigaspora margarita</name>
    <dbReference type="NCBI Taxonomy" id="4874"/>
    <lineage>
        <taxon>Eukaryota</taxon>
        <taxon>Fungi</taxon>
        <taxon>Fungi incertae sedis</taxon>
        <taxon>Mucoromycota</taxon>
        <taxon>Glomeromycotina</taxon>
        <taxon>Glomeromycetes</taxon>
        <taxon>Diversisporales</taxon>
        <taxon>Gigasporaceae</taxon>
        <taxon>Gigaspora</taxon>
    </lineage>
</organism>
<sequence length="315" mass="36567">MSLPITLSKSSKRNLRKNKLHAIKKIKFEKPNSIIGKDDSTFNSSANQIEEIVYNPLKHKTQSEAHKLEKEEAQQYILSQWISEDFLTSDLKPNIIQKKLYEDSYNNGKKTLILQSTQPIPTTNEMPTKFVNLLESEIFNNESIENPSTRKILWEEFANWSCFAVGPKFGKQFHHHCCHLWSKVNHMYQYAKAQNNYNIQETLLWHPNDKLCIAEETTKLVASGINLKSYCHIFKSQYFLNISGETIVDFFDIDKISAGESEIAIDNYFKHMFDNPTHQSNQFKSGLIEYFRSFTDSNNLPYTIANPAFSHNKAH</sequence>
<name>A0ABN7V9K4_GIGMA</name>
<accession>A0ABN7V9K4</accession>
<evidence type="ECO:0000313" key="2">
    <source>
        <dbReference type="Proteomes" id="UP000789901"/>
    </source>
</evidence>
<protein>
    <submittedName>
        <fullName evidence="1">17840_t:CDS:1</fullName>
    </submittedName>
</protein>
<evidence type="ECO:0000313" key="1">
    <source>
        <dbReference type="EMBL" id="CAG8742567.1"/>
    </source>
</evidence>
<proteinExistence type="predicted"/>